<dbReference type="AlphaFoldDB" id="A0A6S4GRK8"/>
<feature type="transmembrane region" description="Helical" evidence="6">
    <location>
        <begin position="117"/>
        <end position="143"/>
    </location>
</feature>
<evidence type="ECO:0000256" key="6">
    <source>
        <dbReference type="SAM" id="Phobius"/>
    </source>
</evidence>
<dbReference type="GO" id="GO:0005886">
    <property type="term" value="C:plasma membrane"/>
    <property type="evidence" value="ECO:0007669"/>
    <property type="project" value="UniProtKB-SubCell"/>
</dbReference>
<name>A0A6S4GRK8_9BACT</name>
<keyword evidence="5 6" id="KW-0472">Membrane</keyword>
<evidence type="ECO:0000256" key="5">
    <source>
        <dbReference type="ARBA" id="ARBA00023136"/>
    </source>
</evidence>
<dbReference type="Pfam" id="PF00884">
    <property type="entry name" value="Sulfatase"/>
    <property type="match status" value="1"/>
</dbReference>
<evidence type="ECO:0000313" key="8">
    <source>
        <dbReference type="EMBL" id="AJA06640.1"/>
    </source>
</evidence>
<dbReference type="Proteomes" id="UP000030902">
    <property type="component" value="Chromosome"/>
</dbReference>
<feature type="domain" description="Sulfatase N-terminal" evidence="7">
    <location>
        <begin position="172"/>
        <end position="470"/>
    </location>
</feature>
<feature type="transmembrane region" description="Helical" evidence="6">
    <location>
        <begin position="61"/>
        <end position="81"/>
    </location>
</feature>
<reference evidence="8 9" key="1">
    <citation type="journal article" date="2015" name="Proc. Natl. Acad. Sci. U.S.A.">
        <title>Cultivation of a human-associated TM7 phylotype reveals a reduced genome and epibiotic parasitic lifestyle.</title>
        <authorList>
            <person name="He X."/>
            <person name="McLean J.S."/>
            <person name="Edlund A."/>
            <person name="Yooseph S."/>
            <person name="Hall A.P."/>
            <person name="Liu S.Y."/>
            <person name="Dorrestein P.C."/>
            <person name="Esquenazi E."/>
            <person name="Hunter R.C."/>
            <person name="Cheng G."/>
            <person name="Nelson K.E."/>
            <person name="Lux R."/>
            <person name="Shi W."/>
        </authorList>
    </citation>
    <scope>NUCLEOTIDE SEQUENCE [LARGE SCALE GENOMIC DNA]</scope>
    <source>
        <strain evidence="8 9">TM7x</strain>
    </source>
</reference>
<dbReference type="PANTHER" id="PTHR47371">
    <property type="entry name" value="LIPOTEICHOIC ACID SYNTHASE"/>
    <property type="match status" value="1"/>
</dbReference>
<dbReference type="EMBL" id="CP007496">
    <property type="protein sequence ID" value="AJA06640.1"/>
    <property type="molecule type" value="Genomic_DNA"/>
</dbReference>
<proteinExistence type="predicted"/>
<keyword evidence="2" id="KW-1003">Cell membrane</keyword>
<keyword evidence="3 6" id="KW-0812">Transmembrane</keyword>
<keyword evidence="9" id="KW-1185">Reference proteome</keyword>
<dbReference type="Gene3D" id="3.40.720.10">
    <property type="entry name" value="Alkaline Phosphatase, subunit A"/>
    <property type="match status" value="1"/>
</dbReference>
<accession>A0A6S4GRK8</accession>
<evidence type="ECO:0000256" key="4">
    <source>
        <dbReference type="ARBA" id="ARBA00022989"/>
    </source>
</evidence>
<dbReference type="CDD" id="cd16015">
    <property type="entry name" value="LTA_synthase"/>
    <property type="match status" value="1"/>
</dbReference>
<organism evidence="8 9">
    <name type="scientific">Candidatus Nanosynbacter lyticus</name>
    <dbReference type="NCBI Taxonomy" id="2093824"/>
    <lineage>
        <taxon>Bacteria</taxon>
        <taxon>Candidatus Saccharimonadota</taxon>
        <taxon>Candidatus Saccharimonadia</taxon>
        <taxon>Candidatus Nanosynbacterales</taxon>
        <taxon>Candidatus Nanosynbacteraceae</taxon>
        <taxon>Candidatus Nanosynbacter</taxon>
    </lineage>
</organism>
<dbReference type="KEGG" id="sox:TM7x_03490"/>
<gene>
    <name evidence="8" type="ORF">TM7x_03490</name>
</gene>
<evidence type="ECO:0000256" key="1">
    <source>
        <dbReference type="ARBA" id="ARBA00004651"/>
    </source>
</evidence>
<evidence type="ECO:0000313" key="9">
    <source>
        <dbReference type="Proteomes" id="UP000030902"/>
    </source>
</evidence>
<dbReference type="PANTHER" id="PTHR47371:SF3">
    <property type="entry name" value="PHOSPHOGLYCEROL TRANSFERASE I"/>
    <property type="match status" value="1"/>
</dbReference>
<evidence type="ECO:0000256" key="2">
    <source>
        <dbReference type="ARBA" id="ARBA00022475"/>
    </source>
</evidence>
<dbReference type="RefSeq" id="WP_052198872.1">
    <property type="nucleotide sequence ID" value="NZ_CP007496.1"/>
</dbReference>
<comment type="subcellular location">
    <subcellularLocation>
        <location evidence="1">Cell membrane</location>
        <topology evidence="1">Multi-pass membrane protein</topology>
    </subcellularLocation>
</comment>
<sequence length="521" mass="58576">MKRIKFTKRFWAKLISITLLFLAAFFLIAARYKSVVFKDSQIDEIIFYFVNGLAGGKSDNLWSAVLQNLPLVFLLFGILLIPVSKKTVTYLNHGITFCLDKIKSSRKIILPFLRLKYALIYSLTMFLISLTLLIQSFGIPGYIYALTQSTKLYEENYVNPKTAKLTFPDEKRNLIYIYLESMENTLASKANGGSADVSVIPELEELALKNTSFSNKASGLGGALPATNTGWTVAGMAAQSAGVPLKETLVGGRDHNSLGEFKKFLPGAYSLGEILQKQGYNQTFIMGSEASFGGRDKLLTQHGNFTIQDYNYAKQHGQITGDYKVWWGYEDKKLFQFAREEASRLASSDKPFNLQLLTADTHFTDGYLDENCAKNFNNQYDNVHACSSKQVAEFVKWVQSQPFYKNTTIIISGDHLGMQTSYYDEKTAGTNYQRTIYNAFINPATTTDRTRNRRFTTFDMYPSTLAALGVKVDGERLGLGTNLFSIKETLAEQYGGIENLNAELAKRSDYYEKKIFTKSGN</sequence>
<evidence type="ECO:0000259" key="7">
    <source>
        <dbReference type="Pfam" id="PF00884"/>
    </source>
</evidence>
<keyword evidence="4 6" id="KW-1133">Transmembrane helix</keyword>
<evidence type="ECO:0000256" key="3">
    <source>
        <dbReference type="ARBA" id="ARBA00022692"/>
    </source>
</evidence>
<dbReference type="SUPFAM" id="SSF53649">
    <property type="entry name" value="Alkaline phosphatase-like"/>
    <property type="match status" value="1"/>
</dbReference>
<protein>
    <recommendedName>
        <fullName evidence="7">Sulfatase N-terminal domain-containing protein</fullName>
    </recommendedName>
</protein>
<dbReference type="InterPro" id="IPR050448">
    <property type="entry name" value="OpgB/LTA_synthase_biosynth"/>
</dbReference>
<dbReference type="InterPro" id="IPR017850">
    <property type="entry name" value="Alkaline_phosphatase_core_sf"/>
</dbReference>
<dbReference type="InterPro" id="IPR000917">
    <property type="entry name" value="Sulfatase_N"/>
</dbReference>